<keyword evidence="3" id="KW-1185">Reference proteome</keyword>
<evidence type="ECO:0000313" key="3">
    <source>
        <dbReference type="Proteomes" id="UP000199053"/>
    </source>
</evidence>
<evidence type="ECO:0000256" key="1">
    <source>
        <dbReference type="SAM" id="Phobius"/>
    </source>
</evidence>
<dbReference type="RefSeq" id="WP_092162508.1">
    <property type="nucleotide sequence ID" value="NZ_FNGA01000005.1"/>
</dbReference>
<dbReference type="STRING" id="246191.SAMN05660337_2978"/>
<name>A0A1G9K803_9BACT</name>
<keyword evidence="1" id="KW-0472">Membrane</keyword>
<protein>
    <submittedName>
        <fullName evidence="2">Uncharacterized protein</fullName>
    </submittedName>
</protein>
<dbReference type="OrthoDB" id="5460179at2"/>
<reference evidence="3" key="1">
    <citation type="submission" date="2016-10" db="EMBL/GenBank/DDBJ databases">
        <authorList>
            <person name="Varghese N."/>
            <person name="Submissions S."/>
        </authorList>
    </citation>
    <scope>NUCLEOTIDE SEQUENCE [LARGE SCALE GENOMIC DNA]</scope>
    <source>
        <strain evidence="3">DSM 16995</strain>
    </source>
</reference>
<dbReference type="NCBIfam" id="NF045712">
    <property type="entry name" value="sulf_resp_HmcD"/>
    <property type="match status" value="1"/>
</dbReference>
<accession>A0A1G9K803</accession>
<dbReference type="EMBL" id="FNGA01000005">
    <property type="protein sequence ID" value="SDL45898.1"/>
    <property type="molecule type" value="Genomic_DNA"/>
</dbReference>
<proteinExistence type="predicted"/>
<organism evidence="2 3">
    <name type="scientific">Maridesulfovibrio ferrireducens</name>
    <dbReference type="NCBI Taxonomy" id="246191"/>
    <lineage>
        <taxon>Bacteria</taxon>
        <taxon>Pseudomonadati</taxon>
        <taxon>Thermodesulfobacteriota</taxon>
        <taxon>Desulfovibrionia</taxon>
        <taxon>Desulfovibrionales</taxon>
        <taxon>Desulfovibrionaceae</taxon>
        <taxon>Maridesulfovibrio</taxon>
    </lineage>
</organism>
<dbReference type="Proteomes" id="UP000199053">
    <property type="component" value="Unassembled WGS sequence"/>
</dbReference>
<sequence length="43" mass="4945">MEIHNLQEYYTFTKGIVYLIMGGALIGVTLFWQYLMGGNNNDD</sequence>
<keyword evidence="1" id="KW-0812">Transmembrane</keyword>
<feature type="transmembrane region" description="Helical" evidence="1">
    <location>
        <begin position="16"/>
        <end position="35"/>
    </location>
</feature>
<dbReference type="AlphaFoldDB" id="A0A1G9K803"/>
<gene>
    <name evidence="2" type="ORF">SAMN05660337_2978</name>
</gene>
<evidence type="ECO:0000313" key="2">
    <source>
        <dbReference type="EMBL" id="SDL45898.1"/>
    </source>
</evidence>
<dbReference type="InterPro" id="IPR054911">
    <property type="entry name" value="sulf_resp_HmcD"/>
</dbReference>
<keyword evidence="1" id="KW-1133">Transmembrane helix</keyword>